<evidence type="ECO:0000256" key="1">
    <source>
        <dbReference type="ARBA" id="ARBA00023002"/>
    </source>
</evidence>
<keyword evidence="1" id="KW-0560">Oxidoreductase</keyword>
<dbReference type="OrthoDB" id="2015405at2759"/>
<dbReference type="InterPro" id="IPR012349">
    <property type="entry name" value="Split_barrel_FMN-bd"/>
</dbReference>
<dbReference type="STRING" id="50376.A0A517LQN9"/>
<name>A0A517LQN9_9PEZI</name>
<protein>
    <recommendedName>
        <fullName evidence="3">Flavin reductase like domain-containing protein</fullName>
    </recommendedName>
</protein>
<feature type="region of interest" description="Disordered" evidence="2">
    <location>
        <begin position="399"/>
        <end position="519"/>
    </location>
</feature>
<dbReference type="GO" id="GO:0042602">
    <property type="term" value="F:riboflavin reductase (NADPH) activity"/>
    <property type="evidence" value="ECO:0007669"/>
    <property type="project" value="TreeGrafter"/>
</dbReference>
<feature type="domain" description="Flavin reductase like" evidence="3">
    <location>
        <begin position="64"/>
        <end position="259"/>
    </location>
</feature>
<evidence type="ECO:0000313" key="5">
    <source>
        <dbReference type="Proteomes" id="UP000316270"/>
    </source>
</evidence>
<dbReference type="Proteomes" id="UP000316270">
    <property type="component" value="Chromosome 19"/>
</dbReference>
<dbReference type="Pfam" id="PF01613">
    <property type="entry name" value="Flavin_Reduct"/>
    <property type="match status" value="1"/>
</dbReference>
<dbReference type="EMBL" id="CP042203">
    <property type="protein sequence ID" value="QDS77929.1"/>
    <property type="molecule type" value="Genomic_DNA"/>
</dbReference>
<dbReference type="PANTHER" id="PTHR30466">
    <property type="entry name" value="FLAVIN REDUCTASE"/>
    <property type="match status" value="1"/>
</dbReference>
<proteinExistence type="predicted"/>
<feature type="compositionally biased region" description="Basic and acidic residues" evidence="2">
    <location>
        <begin position="418"/>
        <end position="431"/>
    </location>
</feature>
<dbReference type="SUPFAM" id="SSF50475">
    <property type="entry name" value="FMN-binding split barrel"/>
    <property type="match status" value="1"/>
</dbReference>
<feature type="compositionally biased region" description="Polar residues" evidence="2">
    <location>
        <begin position="402"/>
        <end position="416"/>
    </location>
</feature>
<sequence length="534" mass="60330">MKKVLGHTESLAGITWRTLHVRRHVRFLTHKTNDGGYWDNVKRDSTWYTPRSDDGISEAFRKTMWNLPQSVAVVTAFADSPSFQPCLSIDPTTDNVELLSPYYQHFCGVTISSLQSVTLGPPAIVSFNLKMPSRTLSGLLHHRQFGVHLLLGDKHGKEIADAFVQQRHHEAFKSLSRNGRWVGLGLDPIERVEDCRKRVPLIRGAGIFNFMRCEVLPDKSVQVGDHMVVIAKVHAIGIDPNEDVPRRETLLYVHGNYSRPGTSGLLEPGPERKKISDVKANSLRTHNDILGLSTLSMESTLAHFCRKVQRELPASLQDEVNKYLERNMSWAKRALKMQRAKENLAKGRPLFMGYGHAKNDLKTRLKDLHAKFTSRIPSKFWGHLPHDWPRWSPPWAAGVNPPLTSRESEANFSSGDVKTARDDFPHDRKQIDQQTLPMRENKSKFRPDSSNFIGREEEDGDMSSLSEERYRMLANNSAAQTSPQAQGKQSMAKEEPPTESTEQSLDIAGSVQRSELTDTCIPLEEEELLKISSS</sequence>
<dbReference type="AlphaFoldDB" id="A0A517LQN9"/>
<accession>A0A517LQN9</accession>
<dbReference type="SMART" id="SM00903">
    <property type="entry name" value="Flavin_Reduct"/>
    <property type="match status" value="1"/>
</dbReference>
<evidence type="ECO:0000259" key="3">
    <source>
        <dbReference type="SMART" id="SM00903"/>
    </source>
</evidence>
<dbReference type="InterPro" id="IPR002563">
    <property type="entry name" value="Flavin_Rdtase-like_dom"/>
</dbReference>
<organism evidence="4 5">
    <name type="scientific">Venturia effusa</name>
    <dbReference type="NCBI Taxonomy" id="50376"/>
    <lineage>
        <taxon>Eukaryota</taxon>
        <taxon>Fungi</taxon>
        <taxon>Dikarya</taxon>
        <taxon>Ascomycota</taxon>
        <taxon>Pezizomycotina</taxon>
        <taxon>Dothideomycetes</taxon>
        <taxon>Pleosporomycetidae</taxon>
        <taxon>Venturiales</taxon>
        <taxon>Venturiaceae</taxon>
        <taxon>Venturia</taxon>
    </lineage>
</organism>
<dbReference type="PANTHER" id="PTHR30466:SF1">
    <property type="entry name" value="FMN REDUCTASE (NADH) RUTF"/>
    <property type="match status" value="1"/>
</dbReference>
<feature type="compositionally biased region" description="Polar residues" evidence="2">
    <location>
        <begin position="474"/>
        <end position="489"/>
    </location>
</feature>
<evidence type="ECO:0000313" key="4">
    <source>
        <dbReference type="EMBL" id="QDS77929.1"/>
    </source>
</evidence>
<reference evidence="4 5" key="1">
    <citation type="submission" date="2019-07" db="EMBL/GenBank/DDBJ databases">
        <title>Finished genome of Venturia effusa.</title>
        <authorList>
            <person name="Young C.A."/>
            <person name="Cox M.P."/>
            <person name="Ganley A.R.D."/>
            <person name="David W.J."/>
        </authorList>
    </citation>
    <scope>NUCLEOTIDE SEQUENCE [LARGE SCALE GENOMIC DNA]</scope>
    <source>
        <strain evidence="5">albino</strain>
    </source>
</reference>
<keyword evidence="5" id="KW-1185">Reference proteome</keyword>
<dbReference type="GO" id="GO:0010181">
    <property type="term" value="F:FMN binding"/>
    <property type="evidence" value="ECO:0007669"/>
    <property type="project" value="InterPro"/>
</dbReference>
<dbReference type="InterPro" id="IPR050268">
    <property type="entry name" value="NADH-dep_flavin_reductase"/>
</dbReference>
<dbReference type="Gene3D" id="2.30.110.10">
    <property type="entry name" value="Electron Transport, Fmn-binding Protein, Chain A"/>
    <property type="match status" value="1"/>
</dbReference>
<gene>
    <name evidence="4" type="ORF">FKW77_001154</name>
</gene>
<evidence type="ECO:0000256" key="2">
    <source>
        <dbReference type="SAM" id="MobiDB-lite"/>
    </source>
</evidence>